<name>A0AAV5NVQ9_9VIBR</name>
<dbReference type="Pfam" id="PF16964">
    <property type="entry name" value="TadF"/>
    <property type="match status" value="1"/>
</dbReference>
<dbReference type="InterPro" id="IPR031582">
    <property type="entry name" value="TadF"/>
</dbReference>
<keyword evidence="3" id="KW-1185">Reference proteome</keyword>
<dbReference type="AlphaFoldDB" id="A0AAV5NVQ9"/>
<feature type="transmembrane region" description="Helical" evidence="1">
    <location>
        <begin position="20"/>
        <end position="39"/>
    </location>
</feature>
<accession>A0AAV5NVQ9</accession>
<keyword evidence="1" id="KW-1133">Transmembrane helix</keyword>
<sequence length="188" mass="21292">MLRRSSNSNVQRGAFTIELALVLVFVTGFFVMQVNFLVATAKKGQMDRLAYSLVSVMSERRELFRDEGDICRYAGECKLLAAELYAVGISAMNRMSNQFDSNKFGIRIEELVVYPDRQVYAMREVGWVTGCNFTPLREVDKIIPTTSRNRKLPVYKVSLCYRTPFNILGASKGELLNVVTSAFSFARI</sequence>
<evidence type="ECO:0000313" key="3">
    <source>
        <dbReference type="Proteomes" id="UP001156690"/>
    </source>
</evidence>
<reference evidence="3" key="1">
    <citation type="journal article" date="2019" name="Int. J. Syst. Evol. Microbiol.">
        <title>The Global Catalogue of Microorganisms (GCM) 10K type strain sequencing project: providing services to taxonomists for standard genome sequencing and annotation.</title>
        <authorList>
            <consortium name="The Broad Institute Genomics Platform"/>
            <consortium name="The Broad Institute Genome Sequencing Center for Infectious Disease"/>
            <person name="Wu L."/>
            <person name="Ma J."/>
        </authorList>
    </citation>
    <scope>NUCLEOTIDE SEQUENCE [LARGE SCALE GENOMIC DNA]</scope>
    <source>
        <strain evidence="3">NBRC 15640</strain>
    </source>
</reference>
<protein>
    <submittedName>
        <fullName evidence="2">Pilus assembly protein TadF</fullName>
    </submittedName>
</protein>
<comment type="caution">
    <text evidence="2">The sequence shown here is derived from an EMBL/GenBank/DDBJ whole genome shotgun (WGS) entry which is preliminary data.</text>
</comment>
<organism evidence="2 3">
    <name type="scientific">Vibrio penaeicida</name>
    <dbReference type="NCBI Taxonomy" id="104609"/>
    <lineage>
        <taxon>Bacteria</taxon>
        <taxon>Pseudomonadati</taxon>
        <taxon>Pseudomonadota</taxon>
        <taxon>Gammaproteobacteria</taxon>
        <taxon>Vibrionales</taxon>
        <taxon>Vibrionaceae</taxon>
        <taxon>Vibrio</taxon>
    </lineage>
</organism>
<dbReference type="RefSeq" id="WP_126607526.1">
    <property type="nucleotide sequence ID" value="NZ_AP025144.1"/>
</dbReference>
<dbReference type="EMBL" id="BSNX01000063">
    <property type="protein sequence ID" value="GLQ74781.1"/>
    <property type="molecule type" value="Genomic_DNA"/>
</dbReference>
<keyword evidence="1" id="KW-0472">Membrane</keyword>
<evidence type="ECO:0000256" key="1">
    <source>
        <dbReference type="SAM" id="Phobius"/>
    </source>
</evidence>
<gene>
    <name evidence="2" type="ORF">GCM10007932_41430</name>
</gene>
<evidence type="ECO:0000313" key="2">
    <source>
        <dbReference type="EMBL" id="GLQ74781.1"/>
    </source>
</evidence>
<proteinExistence type="predicted"/>
<dbReference type="Proteomes" id="UP001156690">
    <property type="component" value="Unassembled WGS sequence"/>
</dbReference>
<keyword evidence="1" id="KW-0812">Transmembrane</keyword>